<keyword evidence="4 6" id="KW-0067">ATP-binding</keyword>
<evidence type="ECO:0000256" key="1">
    <source>
        <dbReference type="ARBA" id="ARBA00005417"/>
    </source>
</evidence>
<dbReference type="RefSeq" id="WP_094369057.1">
    <property type="nucleotide sequence ID" value="NZ_NOJY02000015.1"/>
</dbReference>
<dbReference type="GO" id="GO:0005524">
    <property type="term" value="F:ATP binding"/>
    <property type="evidence" value="ECO:0007669"/>
    <property type="project" value="UniProtKB-KW"/>
</dbReference>
<sequence length="228" mass="26867">MISFRKIKKNMKNQKKFTINKLDLKKGYVYAILGHNGSGKSTLLKLLYGITNFESGSIIINKEGFNEKIVHKYISYHPQDTCYLSGSLEDNFDYIYKYSNNEDLLDRGSLNELIKEFGLEDMLDINIKRLSGGEQAKFQFIRTLIMNKECILLDEPMASMDFDTIRIVEKKIKDLKEKNKTILLVTHDFLQAERLSDEVIFMQNLNIVEKYKSENFFKDFYFNNNYFF</sequence>
<evidence type="ECO:0000259" key="5">
    <source>
        <dbReference type="PROSITE" id="PS50893"/>
    </source>
</evidence>
<proteinExistence type="inferred from homology"/>
<evidence type="ECO:0000313" key="7">
    <source>
        <dbReference type="Proteomes" id="UP000215694"/>
    </source>
</evidence>
<reference evidence="6 7" key="1">
    <citation type="journal article" date="2017" name="Genome Announc.">
        <title>Draft Genome Sequence of Romboutsia weinsteinii sp. nov. Strain CCRI-19649(T) Isolated from Surface Water.</title>
        <authorList>
            <person name="Maheux A.F."/>
            <person name="Boudreau D.K."/>
            <person name="Berube E."/>
            <person name="Boissinot M."/>
            <person name="Cantin P."/>
            <person name="Raymond F."/>
            <person name="Corbeil J."/>
            <person name="Omar R.F."/>
            <person name="Bergeron M.G."/>
        </authorList>
    </citation>
    <scope>NUCLEOTIDE SEQUENCE [LARGE SCALE GENOMIC DNA]</scope>
    <source>
        <strain evidence="6 7">CCRI-19649</strain>
    </source>
</reference>
<dbReference type="PROSITE" id="PS00211">
    <property type="entry name" value="ABC_TRANSPORTER_1"/>
    <property type="match status" value="1"/>
</dbReference>
<dbReference type="SUPFAM" id="SSF52540">
    <property type="entry name" value="P-loop containing nucleoside triphosphate hydrolases"/>
    <property type="match status" value="1"/>
</dbReference>
<gene>
    <name evidence="6" type="ORF">CHL78_010405</name>
</gene>
<protein>
    <submittedName>
        <fullName evidence="6">ABC transporter ATP-binding protein</fullName>
    </submittedName>
</protein>
<dbReference type="EMBL" id="NOJY02000015">
    <property type="protein sequence ID" value="RDY27197.1"/>
    <property type="molecule type" value="Genomic_DNA"/>
</dbReference>
<dbReference type="OrthoDB" id="9804199at2"/>
<dbReference type="Proteomes" id="UP000215694">
    <property type="component" value="Unassembled WGS sequence"/>
</dbReference>
<evidence type="ECO:0000313" key="6">
    <source>
        <dbReference type="EMBL" id="RDY27197.1"/>
    </source>
</evidence>
<dbReference type="InterPro" id="IPR050763">
    <property type="entry name" value="ABC_transporter_ATP-binding"/>
</dbReference>
<organism evidence="6 7">
    <name type="scientific">Romboutsia weinsteinii</name>
    <dbReference type="NCBI Taxonomy" id="2020949"/>
    <lineage>
        <taxon>Bacteria</taxon>
        <taxon>Bacillati</taxon>
        <taxon>Bacillota</taxon>
        <taxon>Clostridia</taxon>
        <taxon>Peptostreptococcales</taxon>
        <taxon>Peptostreptococcaceae</taxon>
        <taxon>Romboutsia</taxon>
    </lineage>
</organism>
<evidence type="ECO:0000256" key="2">
    <source>
        <dbReference type="ARBA" id="ARBA00022448"/>
    </source>
</evidence>
<dbReference type="PANTHER" id="PTHR42711">
    <property type="entry name" value="ABC TRANSPORTER ATP-BINDING PROTEIN"/>
    <property type="match status" value="1"/>
</dbReference>
<dbReference type="InterPro" id="IPR027417">
    <property type="entry name" value="P-loop_NTPase"/>
</dbReference>
<evidence type="ECO:0000256" key="3">
    <source>
        <dbReference type="ARBA" id="ARBA00022741"/>
    </source>
</evidence>
<dbReference type="PROSITE" id="PS50893">
    <property type="entry name" value="ABC_TRANSPORTER_2"/>
    <property type="match status" value="1"/>
</dbReference>
<dbReference type="InterPro" id="IPR003593">
    <property type="entry name" value="AAA+_ATPase"/>
</dbReference>
<dbReference type="InterPro" id="IPR017871">
    <property type="entry name" value="ABC_transporter-like_CS"/>
</dbReference>
<keyword evidence="3" id="KW-0547">Nucleotide-binding</keyword>
<feature type="domain" description="ABC transporter" evidence="5">
    <location>
        <begin position="2"/>
        <end position="227"/>
    </location>
</feature>
<accession>A0A371J3E9</accession>
<dbReference type="PANTHER" id="PTHR42711:SF5">
    <property type="entry name" value="ABC TRANSPORTER ATP-BINDING PROTEIN NATA"/>
    <property type="match status" value="1"/>
</dbReference>
<dbReference type="GO" id="GO:0016887">
    <property type="term" value="F:ATP hydrolysis activity"/>
    <property type="evidence" value="ECO:0007669"/>
    <property type="project" value="InterPro"/>
</dbReference>
<comment type="caution">
    <text evidence="6">The sequence shown here is derived from an EMBL/GenBank/DDBJ whole genome shotgun (WGS) entry which is preliminary data.</text>
</comment>
<name>A0A371J3E9_9FIRM</name>
<dbReference type="SMART" id="SM00382">
    <property type="entry name" value="AAA"/>
    <property type="match status" value="1"/>
</dbReference>
<dbReference type="Gene3D" id="3.40.50.300">
    <property type="entry name" value="P-loop containing nucleotide triphosphate hydrolases"/>
    <property type="match status" value="1"/>
</dbReference>
<keyword evidence="7" id="KW-1185">Reference proteome</keyword>
<comment type="similarity">
    <text evidence="1">Belongs to the ABC transporter superfamily.</text>
</comment>
<dbReference type="InterPro" id="IPR003439">
    <property type="entry name" value="ABC_transporter-like_ATP-bd"/>
</dbReference>
<evidence type="ECO:0000256" key="4">
    <source>
        <dbReference type="ARBA" id="ARBA00022840"/>
    </source>
</evidence>
<dbReference type="Pfam" id="PF00005">
    <property type="entry name" value="ABC_tran"/>
    <property type="match status" value="1"/>
</dbReference>
<keyword evidence="2" id="KW-0813">Transport</keyword>
<dbReference type="AlphaFoldDB" id="A0A371J3E9"/>